<evidence type="ECO:0000313" key="8">
    <source>
        <dbReference type="Proteomes" id="UP000031838"/>
    </source>
</evidence>
<comment type="caution">
    <text evidence="4">Lacks conserved residue(s) required for the propagation of feature annotation.</text>
</comment>
<dbReference type="PANTHER" id="PTHR14226">
    <property type="entry name" value="NEUROPATHY TARGET ESTERASE/SWISS CHEESE D.MELANOGASTER"/>
    <property type="match status" value="1"/>
</dbReference>
<keyword evidence="3 4" id="KW-0443">Lipid metabolism</keyword>
<evidence type="ECO:0000256" key="1">
    <source>
        <dbReference type="ARBA" id="ARBA00022801"/>
    </source>
</evidence>
<evidence type="ECO:0000313" key="7">
    <source>
        <dbReference type="EMBL" id="AJK47875.1"/>
    </source>
</evidence>
<dbReference type="Gene3D" id="3.40.1090.10">
    <property type="entry name" value="Cytosolic phospholipase A2 catalytic domain"/>
    <property type="match status" value="1"/>
</dbReference>
<dbReference type="KEGG" id="bgp:BGL_1c34010"/>
<protein>
    <submittedName>
        <fullName evidence="7">Phospholipase, patatin family protein</fullName>
    </submittedName>
</protein>
<dbReference type="RefSeq" id="WP_226993577.1">
    <property type="nucleotide sequence ID" value="NZ_CP002580.1"/>
</dbReference>
<dbReference type="EMBL" id="CP002580">
    <property type="protein sequence ID" value="AJK47875.1"/>
    <property type="molecule type" value="Genomic_DNA"/>
</dbReference>
<gene>
    <name evidence="7" type="ORF">BGL_1c34010</name>
</gene>
<feature type="compositionally biased region" description="Low complexity" evidence="5">
    <location>
        <begin position="471"/>
        <end position="480"/>
    </location>
</feature>
<dbReference type="SUPFAM" id="SSF52151">
    <property type="entry name" value="FabD/lysophospholipase-like"/>
    <property type="match status" value="1"/>
</dbReference>
<keyword evidence="8" id="KW-1185">Reference proteome</keyword>
<dbReference type="InterPro" id="IPR002641">
    <property type="entry name" value="PNPLA_dom"/>
</dbReference>
<dbReference type="AlphaFoldDB" id="A0A0B6S3L6"/>
<evidence type="ECO:0000256" key="5">
    <source>
        <dbReference type="SAM" id="MobiDB-lite"/>
    </source>
</evidence>
<dbReference type="PANTHER" id="PTHR14226:SF57">
    <property type="entry name" value="BLR7027 PROTEIN"/>
    <property type="match status" value="1"/>
</dbReference>
<organism evidence="7 8">
    <name type="scientific">Burkholderia plantarii</name>
    <dbReference type="NCBI Taxonomy" id="41899"/>
    <lineage>
        <taxon>Bacteria</taxon>
        <taxon>Pseudomonadati</taxon>
        <taxon>Pseudomonadota</taxon>
        <taxon>Betaproteobacteria</taxon>
        <taxon>Burkholderiales</taxon>
        <taxon>Burkholderiaceae</taxon>
        <taxon>Burkholderia</taxon>
    </lineage>
</organism>
<dbReference type="Pfam" id="PF01734">
    <property type="entry name" value="Patatin"/>
    <property type="match status" value="1"/>
</dbReference>
<evidence type="ECO:0000256" key="4">
    <source>
        <dbReference type="PROSITE-ProRule" id="PRU01161"/>
    </source>
</evidence>
<dbReference type="InterPro" id="IPR016035">
    <property type="entry name" value="Acyl_Trfase/lysoPLipase"/>
</dbReference>
<proteinExistence type="predicted"/>
<dbReference type="PROSITE" id="PS51635">
    <property type="entry name" value="PNPLA"/>
    <property type="match status" value="1"/>
</dbReference>
<evidence type="ECO:0000256" key="2">
    <source>
        <dbReference type="ARBA" id="ARBA00022963"/>
    </source>
</evidence>
<dbReference type="Proteomes" id="UP000031838">
    <property type="component" value="Chromosome 1"/>
</dbReference>
<keyword evidence="2 4" id="KW-0442">Lipid degradation</keyword>
<reference evidence="8" key="1">
    <citation type="submission" date="2011-03" db="EMBL/GenBank/DDBJ databases">
        <authorList>
            <person name="Voget S."/>
            <person name="Streit W.R."/>
            <person name="Jaeger K.E."/>
            <person name="Daniel R."/>
        </authorList>
    </citation>
    <scope>NUCLEOTIDE SEQUENCE [LARGE SCALE GENOMIC DNA]</scope>
    <source>
        <strain evidence="8">PG1</strain>
    </source>
</reference>
<accession>A0A0B6S3L6</accession>
<feature type="active site" description="Proton acceptor" evidence="4">
    <location>
        <position position="213"/>
    </location>
</feature>
<feature type="region of interest" description="Disordered" evidence="5">
    <location>
        <begin position="425"/>
        <end position="495"/>
    </location>
</feature>
<evidence type="ECO:0000259" key="6">
    <source>
        <dbReference type="PROSITE" id="PS51635"/>
    </source>
</evidence>
<feature type="compositionally biased region" description="Low complexity" evidence="5">
    <location>
        <begin position="430"/>
        <end position="450"/>
    </location>
</feature>
<feature type="domain" description="PNPLA" evidence="6">
    <location>
        <begin position="5"/>
        <end position="226"/>
    </location>
</feature>
<evidence type="ECO:0000256" key="3">
    <source>
        <dbReference type="ARBA" id="ARBA00023098"/>
    </source>
</evidence>
<name>A0A0B6S3L6_BURPL</name>
<feature type="active site" description="Nucleophile" evidence="4">
    <location>
        <position position="47"/>
    </location>
</feature>
<feature type="short sequence motif" description="GXSXG" evidence="4">
    <location>
        <begin position="45"/>
        <end position="49"/>
    </location>
</feature>
<keyword evidence="1 4" id="KW-0378">Hydrolase</keyword>
<dbReference type="GO" id="GO:0016787">
    <property type="term" value="F:hydrolase activity"/>
    <property type="evidence" value="ECO:0007669"/>
    <property type="project" value="UniProtKB-UniRule"/>
</dbReference>
<reference evidence="7 8" key="2">
    <citation type="journal article" date="2016" name="Appl. Microbiol. Biotechnol.">
        <title>Mutations improving production and secretion of extracellular lipase by Burkholderia glumae PG1.</title>
        <authorList>
            <person name="Knapp A."/>
            <person name="Voget S."/>
            <person name="Gao R."/>
            <person name="Zaburannyi N."/>
            <person name="Krysciak D."/>
            <person name="Breuer M."/>
            <person name="Hauer B."/>
            <person name="Streit W.R."/>
            <person name="Muller R."/>
            <person name="Daniel R."/>
            <person name="Jaeger K.E."/>
        </authorList>
    </citation>
    <scope>NUCLEOTIDE SEQUENCE [LARGE SCALE GENOMIC DNA]</scope>
    <source>
        <strain evidence="7 8">PG1</strain>
    </source>
</reference>
<dbReference type="InterPro" id="IPR050301">
    <property type="entry name" value="NTE"/>
</dbReference>
<dbReference type="HOGENOM" id="CLU_042893_0_0_4"/>
<dbReference type="GO" id="GO:0016042">
    <property type="term" value="P:lipid catabolic process"/>
    <property type="evidence" value="ECO:0007669"/>
    <property type="project" value="UniProtKB-UniRule"/>
</dbReference>
<sequence>MRLALVLMGGGARAAYQAGVLQALAEIAREVEPARRELPFAIVCGSSAGAINAAAIASHADDFPRGAARLLSFWEHLRAEMIYRTDWLGVAGAGARWLAAMSVGWAARRAPRGLLDNAPLADLLRRELDFHRIGQMLGARRLHALSITALSYTSGRHLTFYAGSEPIHAWRRAQRTARMVDLSAAHLLASSAIPFVFPAVPLVIDGRIEYFGDGSIRQIAPLSPAIHFGGDRIVVIGAAAARPEVPAANGHAVGYPSLAQIGQQVLASVFLDSIGTDIERIEHVNRVVEHLPRQIEPESGWRHVDVLAIAPSERIELIAAKHLRRLPLTVRGLLGAIGGNQPAGASFASYLLFEAEFTRELIALGHADALRQRETLAAWLASASPGGGPPATAHGLPAGLALAAVDSPGAALSAAAPAVAEPFTTETRVVESPGAESSAAGPPAAESAAVKPRVAGPLVAEPPAASPPPASSGSDGAMPPNSSPIGSLSERNDRR</sequence>